<reference evidence="1" key="1">
    <citation type="journal article" date="2015" name="Nature">
        <title>Complex archaea that bridge the gap between prokaryotes and eukaryotes.</title>
        <authorList>
            <person name="Spang A."/>
            <person name="Saw J.H."/>
            <person name="Jorgensen S.L."/>
            <person name="Zaremba-Niedzwiedzka K."/>
            <person name="Martijn J."/>
            <person name="Lind A.E."/>
            <person name="van Eijk R."/>
            <person name="Schleper C."/>
            <person name="Guy L."/>
            <person name="Ettema T.J."/>
        </authorList>
    </citation>
    <scope>NUCLEOTIDE SEQUENCE</scope>
</reference>
<organism evidence="1">
    <name type="scientific">marine sediment metagenome</name>
    <dbReference type="NCBI Taxonomy" id="412755"/>
    <lineage>
        <taxon>unclassified sequences</taxon>
        <taxon>metagenomes</taxon>
        <taxon>ecological metagenomes</taxon>
    </lineage>
</organism>
<dbReference type="EMBL" id="LAZR01003911">
    <property type="protein sequence ID" value="KKN13551.1"/>
    <property type="molecule type" value="Genomic_DNA"/>
</dbReference>
<sequence>MRKLLLLVIATVLFSGIFATSANAYHYKCQNSSSVKQSSSYEGWYNTSSWATYRFGNDYLKIRTRVYFVCKSNTKRYVTSVYTRMKNGGRWPYVYKYNSRFLNNGVLYTDLYPYSFHQYNRYVGGTTQWLSNGSVNRTVNKSDTSIVRSRVYWSDRKGGSTKLSVRSLYF</sequence>
<dbReference type="AlphaFoldDB" id="A0A0F9QK55"/>
<comment type="caution">
    <text evidence="1">The sequence shown here is derived from an EMBL/GenBank/DDBJ whole genome shotgun (WGS) entry which is preliminary data.</text>
</comment>
<evidence type="ECO:0000313" key="1">
    <source>
        <dbReference type="EMBL" id="KKN13551.1"/>
    </source>
</evidence>
<accession>A0A0F9QK55</accession>
<protein>
    <submittedName>
        <fullName evidence="1">Uncharacterized protein</fullName>
    </submittedName>
</protein>
<name>A0A0F9QK55_9ZZZZ</name>
<gene>
    <name evidence="1" type="ORF">LCGC14_1005190</name>
</gene>
<proteinExistence type="predicted"/>